<feature type="transmembrane region" description="Helical" evidence="9">
    <location>
        <begin position="47"/>
        <end position="70"/>
    </location>
</feature>
<keyword evidence="5 9" id="KW-0653">Protein transport</keyword>
<evidence type="ECO:0000256" key="7">
    <source>
        <dbReference type="ARBA" id="ARBA00023010"/>
    </source>
</evidence>
<comment type="caution">
    <text evidence="10">The sequence shown here is derived from an EMBL/GenBank/DDBJ whole genome shotgun (WGS) entry which is preliminary data.</text>
</comment>
<keyword evidence="8 9" id="KW-0472">Membrane</keyword>
<keyword evidence="6 9" id="KW-1133">Transmembrane helix</keyword>
<evidence type="ECO:0000313" key="11">
    <source>
        <dbReference type="Proteomes" id="UP000231382"/>
    </source>
</evidence>
<comment type="function">
    <text evidence="9">Involved in protein export. Participates in an early event of protein translocation.</text>
</comment>
<evidence type="ECO:0000256" key="9">
    <source>
        <dbReference type="RuleBase" id="RU365087"/>
    </source>
</evidence>
<protein>
    <recommendedName>
        <fullName evidence="9">Protein-export membrane protein SecG</fullName>
    </recommendedName>
</protein>
<keyword evidence="9" id="KW-1003">Cell membrane</keyword>
<comment type="subcellular location">
    <subcellularLocation>
        <location evidence="9">Cell membrane</location>
        <topology evidence="9">Multi-pass membrane protein</topology>
    </subcellularLocation>
    <subcellularLocation>
        <location evidence="1">Membrane</location>
        <topology evidence="1">Multi-pass membrane protein</topology>
    </subcellularLocation>
</comment>
<dbReference type="Proteomes" id="UP000231382">
    <property type="component" value="Unassembled WGS sequence"/>
</dbReference>
<keyword evidence="3 9" id="KW-0813">Transport</keyword>
<dbReference type="GO" id="GO:0015450">
    <property type="term" value="F:protein-transporting ATPase activity"/>
    <property type="evidence" value="ECO:0007669"/>
    <property type="project" value="UniProtKB-UniRule"/>
</dbReference>
<gene>
    <name evidence="10" type="primary">secG</name>
    <name evidence="10" type="ORF">COT78_03570</name>
</gene>
<comment type="caution">
    <text evidence="9">Lacks conserved residue(s) required for the propagation of feature annotation.</text>
</comment>
<reference evidence="11" key="1">
    <citation type="submission" date="2017-09" db="EMBL/GenBank/DDBJ databases">
        <title>Depth-based differentiation of microbial function through sediment-hosted aquifers and enrichment of novel symbionts in the deep terrestrial subsurface.</title>
        <authorList>
            <person name="Probst A.J."/>
            <person name="Ladd B."/>
            <person name="Jarett J.K."/>
            <person name="Geller-Mcgrath D.E."/>
            <person name="Sieber C.M.K."/>
            <person name="Emerson J.B."/>
            <person name="Anantharaman K."/>
            <person name="Thomas B.C."/>
            <person name="Malmstrom R."/>
            <person name="Stieglmeier M."/>
            <person name="Klingl A."/>
            <person name="Woyke T."/>
            <person name="Ryan C.M."/>
            <person name="Banfield J.F."/>
        </authorList>
    </citation>
    <scope>NUCLEOTIDE SEQUENCE [LARGE SCALE GENOMIC DNA]</scope>
</reference>
<dbReference type="Pfam" id="PF03840">
    <property type="entry name" value="SecG"/>
    <property type="match status" value="1"/>
</dbReference>
<dbReference type="GO" id="GO:0009306">
    <property type="term" value="P:protein secretion"/>
    <property type="evidence" value="ECO:0007669"/>
    <property type="project" value="UniProtKB-UniRule"/>
</dbReference>
<comment type="similarity">
    <text evidence="2 9">Belongs to the SecG family.</text>
</comment>
<evidence type="ECO:0000256" key="6">
    <source>
        <dbReference type="ARBA" id="ARBA00022989"/>
    </source>
</evidence>
<evidence type="ECO:0000256" key="2">
    <source>
        <dbReference type="ARBA" id="ARBA00008445"/>
    </source>
</evidence>
<evidence type="ECO:0000256" key="1">
    <source>
        <dbReference type="ARBA" id="ARBA00004141"/>
    </source>
</evidence>
<evidence type="ECO:0000313" key="10">
    <source>
        <dbReference type="EMBL" id="PIS07432.1"/>
    </source>
</evidence>
<organism evidence="10 11">
    <name type="scientific">Candidatus Berkelbacteria bacterium CG10_big_fil_rev_8_21_14_0_10_43_13</name>
    <dbReference type="NCBI Taxonomy" id="1974514"/>
    <lineage>
        <taxon>Bacteria</taxon>
        <taxon>Candidatus Berkelbacteria</taxon>
    </lineage>
</organism>
<name>A0A2H0W5T7_9BACT</name>
<evidence type="ECO:0000256" key="5">
    <source>
        <dbReference type="ARBA" id="ARBA00022927"/>
    </source>
</evidence>
<sequence>MALKIIQIILAVVLTTLVLMQQSGSGLGSAFGGEGNVYRSRRGIEKFLFTATIVVAVLFCVSAVATVFFVK</sequence>
<dbReference type="EMBL" id="PEZW01000024">
    <property type="protein sequence ID" value="PIS07432.1"/>
    <property type="molecule type" value="Genomic_DNA"/>
</dbReference>
<keyword evidence="4 9" id="KW-0812">Transmembrane</keyword>
<evidence type="ECO:0000256" key="4">
    <source>
        <dbReference type="ARBA" id="ARBA00022692"/>
    </source>
</evidence>
<proteinExistence type="inferred from homology"/>
<accession>A0A2H0W5T7</accession>
<dbReference type="PRINTS" id="PR01651">
    <property type="entry name" value="SECGEXPORT"/>
</dbReference>
<dbReference type="AlphaFoldDB" id="A0A2H0W5T7"/>
<keyword evidence="7 9" id="KW-0811">Translocation</keyword>
<dbReference type="GO" id="GO:0005886">
    <property type="term" value="C:plasma membrane"/>
    <property type="evidence" value="ECO:0007669"/>
    <property type="project" value="UniProtKB-SubCell"/>
</dbReference>
<evidence type="ECO:0000256" key="3">
    <source>
        <dbReference type="ARBA" id="ARBA00022448"/>
    </source>
</evidence>
<dbReference type="NCBIfam" id="TIGR00810">
    <property type="entry name" value="secG"/>
    <property type="match status" value="1"/>
</dbReference>
<evidence type="ECO:0000256" key="8">
    <source>
        <dbReference type="ARBA" id="ARBA00023136"/>
    </source>
</evidence>
<dbReference type="InterPro" id="IPR004692">
    <property type="entry name" value="SecG"/>
</dbReference>